<dbReference type="Proteomes" id="UP000803884">
    <property type="component" value="Unassembled WGS sequence"/>
</dbReference>
<gene>
    <name evidence="1" type="ORF">WHR41_01068</name>
</gene>
<reference evidence="1 2" key="1">
    <citation type="journal article" date="2020" name="Microbiol. Resour. Announc.">
        <title>Draft Genome Sequence of a Cladosporium Species Isolated from the Mesophotic Ascidian Didemnum maculosum.</title>
        <authorList>
            <person name="Gioti A."/>
            <person name="Siaperas R."/>
            <person name="Nikolaivits E."/>
            <person name="Le Goff G."/>
            <person name="Ouazzani J."/>
            <person name="Kotoulas G."/>
            <person name="Topakas E."/>
        </authorList>
    </citation>
    <scope>NUCLEOTIDE SEQUENCE [LARGE SCALE GENOMIC DNA]</scope>
    <source>
        <strain evidence="1 2">TM138-S3</strain>
    </source>
</reference>
<dbReference type="GeneID" id="96002512"/>
<evidence type="ECO:0000313" key="1">
    <source>
        <dbReference type="EMBL" id="KAL1590258.1"/>
    </source>
</evidence>
<dbReference type="SUPFAM" id="SSF48208">
    <property type="entry name" value="Six-hairpin glycosidases"/>
    <property type="match status" value="1"/>
</dbReference>
<sequence>MSEFDHAFKAALNGNHQPPLWADRDRPVPQDMPQVTQRAIDMYMCSQQPNGEMGGIGWWQTANGYTAMALHDLWSHRSTHNYPRLAQAVKNCESHRRGFINEFNDDTLWWGVLCLDLYALGGDGWFLEKAVGIWEYMRRRGCVIKKGQYQFREWDMEGALFWTTREGDWQVNSITTGLYVELSARLALIERQQPHHQGGGGGHGLHQKHPRLGKMMDAMGLGADGGHGGSFEEYLEAARCSLGWILRVMYKPKEGLVTDNILLKRGEKRDWTFSYLTGTTISACAGLYEVTGQMEYLKLAIHMAHKGLKNLGWVEEDGVLTECGQWRKGQNNPMENNDCIGFKSVFMRHMGTLYETITRLNPPDEAAHQEARWIKTFVNINYHSLQERNTNGNGQYGPWWKGPFECPTSHSQMAMLDAMAAVRLVNRP</sequence>
<dbReference type="EMBL" id="JAAQHG020000003">
    <property type="protein sequence ID" value="KAL1590258.1"/>
    <property type="molecule type" value="Genomic_DNA"/>
</dbReference>
<proteinExistence type="predicted"/>
<dbReference type="Pfam" id="PF03663">
    <property type="entry name" value="Glyco_hydro_76"/>
    <property type="match status" value="1"/>
</dbReference>
<accession>A0AB34KZ43</accession>
<keyword evidence="2" id="KW-1185">Reference proteome</keyword>
<dbReference type="Gene3D" id="1.50.10.20">
    <property type="match status" value="1"/>
</dbReference>
<evidence type="ECO:0000313" key="2">
    <source>
        <dbReference type="Proteomes" id="UP000803884"/>
    </source>
</evidence>
<dbReference type="InterPro" id="IPR005198">
    <property type="entry name" value="Glyco_hydro_76"/>
</dbReference>
<organism evidence="1 2">
    <name type="scientific">Cladosporium halotolerans</name>
    <dbReference type="NCBI Taxonomy" id="1052096"/>
    <lineage>
        <taxon>Eukaryota</taxon>
        <taxon>Fungi</taxon>
        <taxon>Dikarya</taxon>
        <taxon>Ascomycota</taxon>
        <taxon>Pezizomycotina</taxon>
        <taxon>Dothideomycetes</taxon>
        <taxon>Dothideomycetidae</taxon>
        <taxon>Cladosporiales</taxon>
        <taxon>Cladosporiaceae</taxon>
        <taxon>Cladosporium</taxon>
    </lineage>
</organism>
<dbReference type="PANTHER" id="PTHR47791">
    <property type="entry name" value="MEIOTICALLY UP-REGULATED GENE 191 PROTEIN"/>
    <property type="match status" value="1"/>
</dbReference>
<dbReference type="RefSeq" id="XP_069233363.1">
    <property type="nucleotide sequence ID" value="XM_069369674.1"/>
</dbReference>
<dbReference type="InterPro" id="IPR053169">
    <property type="entry name" value="MUG_Protein"/>
</dbReference>
<dbReference type="InterPro" id="IPR008928">
    <property type="entry name" value="6-hairpin_glycosidase_sf"/>
</dbReference>
<comment type="caution">
    <text evidence="1">The sequence shown here is derived from an EMBL/GenBank/DDBJ whole genome shotgun (WGS) entry which is preliminary data.</text>
</comment>
<dbReference type="PANTHER" id="PTHR47791:SF3">
    <property type="entry name" value="MEIOTICALLY UP-REGULATED GENE 191 PROTEIN"/>
    <property type="match status" value="1"/>
</dbReference>
<protein>
    <submittedName>
        <fullName evidence="1">Uncharacterized protein</fullName>
    </submittedName>
</protein>
<dbReference type="GO" id="GO:0005975">
    <property type="term" value="P:carbohydrate metabolic process"/>
    <property type="evidence" value="ECO:0007669"/>
    <property type="project" value="InterPro"/>
</dbReference>
<name>A0AB34KZ43_9PEZI</name>
<dbReference type="AlphaFoldDB" id="A0AB34KZ43"/>